<comment type="similarity">
    <text evidence="4">Belongs to the RuBisCO small chain family.</text>
</comment>
<organism evidence="7 8">
    <name type="scientific">Paraburkholderia unamae</name>
    <dbReference type="NCBI Taxonomy" id="219649"/>
    <lineage>
        <taxon>Bacteria</taxon>
        <taxon>Pseudomonadati</taxon>
        <taxon>Pseudomonadota</taxon>
        <taxon>Betaproteobacteria</taxon>
        <taxon>Burkholderiales</taxon>
        <taxon>Burkholderiaceae</taxon>
        <taxon>Paraburkholderia</taxon>
    </lineage>
</organism>
<evidence type="ECO:0000256" key="5">
    <source>
        <dbReference type="SAM" id="MobiDB-lite"/>
    </source>
</evidence>
<keyword evidence="2 4" id="KW-0120">Carbon dioxide fixation</keyword>
<dbReference type="PANTHER" id="PTHR31262:SF23">
    <property type="entry name" value="RIBULOSE BISPHOSPHATE CARBOXYLASE SMALL SUBUNIT"/>
    <property type="match status" value="1"/>
</dbReference>
<dbReference type="Proteomes" id="UP000245712">
    <property type="component" value="Unassembled WGS sequence"/>
</dbReference>
<dbReference type="Pfam" id="PF00101">
    <property type="entry name" value="RuBisCO_small"/>
    <property type="match status" value="1"/>
</dbReference>
<comment type="caution">
    <text evidence="7">The sequence shown here is derived from an EMBL/GenBank/DDBJ whole genome shotgun (WGS) entry which is preliminary data.</text>
</comment>
<feature type="region of interest" description="Disordered" evidence="5">
    <location>
        <begin position="113"/>
        <end position="142"/>
    </location>
</feature>
<accession>A0ABX5KI29</accession>
<evidence type="ECO:0000256" key="1">
    <source>
        <dbReference type="ARBA" id="ARBA00022567"/>
    </source>
</evidence>
<feature type="compositionally biased region" description="Basic and acidic residues" evidence="5">
    <location>
        <begin position="133"/>
        <end position="142"/>
    </location>
</feature>
<evidence type="ECO:0000313" key="7">
    <source>
        <dbReference type="EMBL" id="PVX77059.1"/>
    </source>
</evidence>
<keyword evidence="1 4" id="KW-0113">Calvin cycle</keyword>
<protein>
    <recommendedName>
        <fullName evidence="4">Ribulose bisphosphate carboxylase small subunit</fullName>
        <shortName evidence="4">RuBisCO small subunit</shortName>
    </recommendedName>
</protein>
<dbReference type="Gene3D" id="3.30.190.10">
    <property type="entry name" value="Ribulose bisphosphate carboxylase, small subunit"/>
    <property type="match status" value="1"/>
</dbReference>
<evidence type="ECO:0000259" key="6">
    <source>
        <dbReference type="SMART" id="SM00961"/>
    </source>
</evidence>
<evidence type="ECO:0000256" key="2">
    <source>
        <dbReference type="ARBA" id="ARBA00023300"/>
    </source>
</evidence>
<gene>
    <name evidence="4" type="primary">cbbS</name>
    <name evidence="7" type="ORF">C7402_115118</name>
</gene>
<dbReference type="InterPro" id="IPR000894">
    <property type="entry name" value="RuBisCO_ssu_dom"/>
</dbReference>
<evidence type="ECO:0000313" key="8">
    <source>
        <dbReference type="Proteomes" id="UP000245712"/>
    </source>
</evidence>
<evidence type="ECO:0000256" key="4">
    <source>
        <dbReference type="HAMAP-Rule" id="MF_00859"/>
    </source>
</evidence>
<dbReference type="InterPro" id="IPR036385">
    <property type="entry name" value="RuBisCO_ssu_sf"/>
</dbReference>
<dbReference type="PANTHER" id="PTHR31262">
    <property type="entry name" value="RIBULOSE BISPHOSPHATE CARBOXYLASE SMALL CHAIN 1, CHLOROPLASTIC"/>
    <property type="match status" value="1"/>
</dbReference>
<keyword evidence="8" id="KW-1185">Reference proteome</keyword>
<dbReference type="CDD" id="cd03527">
    <property type="entry name" value="RuBisCO_small"/>
    <property type="match status" value="1"/>
</dbReference>
<dbReference type="SMART" id="SM00961">
    <property type="entry name" value="RuBisCO_small"/>
    <property type="match status" value="1"/>
</dbReference>
<comment type="subunit">
    <text evidence="3 4">Heterohexadecamer of 8 large and 8 small subunits.</text>
</comment>
<name>A0ABX5KI29_9BURK</name>
<dbReference type="EMBL" id="QEOB01000015">
    <property type="protein sequence ID" value="PVX77059.1"/>
    <property type="molecule type" value="Genomic_DNA"/>
</dbReference>
<comment type="function">
    <text evidence="4">RuBisCO catalyzes two reactions: the carboxylation of D-ribulose 1,5-bisphosphate, the primary event in carbon dioxide fixation, as well as the oxidative fragmentation of the pentose substrate. Both reactions occur simultaneously and in competition at the same active site. Although the small subunit is not catalytic it is essential for maximal activity.</text>
</comment>
<dbReference type="SUPFAM" id="SSF55239">
    <property type="entry name" value="RuBisCO, small subunit"/>
    <property type="match status" value="1"/>
</dbReference>
<dbReference type="RefSeq" id="WP_112178300.1">
    <property type="nucleotide sequence ID" value="NZ_CAJZAT010000174.1"/>
</dbReference>
<dbReference type="InterPro" id="IPR024681">
    <property type="entry name" value="RuBisCO_ssu"/>
</dbReference>
<feature type="domain" description="Ribulose bisphosphate carboxylase small subunit" evidence="6">
    <location>
        <begin position="4"/>
        <end position="103"/>
    </location>
</feature>
<sequence>MRLTQGTFSFLPDLTDEEIRLQIDYALGQGWACSVEFTDDPHPRNTYWEMWGLPMFDLHDAAGVLQEVRACRAARAQHYIKVNAFDSVRGFETMRLSFIVNRPDHEPGFRLTREDGPGRAQRYGLAGYASERPAGERYGGER</sequence>
<proteinExistence type="inferred from homology"/>
<comment type="miscellaneous">
    <text evidence="4">The basic functional RuBisCO is composed of a large chain homodimer in a 'head-to-tail' conformation. In form I RuBisCO this homodimer is arranged in a barrel-like tetramer with the small subunits forming a tetrameric 'cap' on each end of the 'barrel'.</text>
</comment>
<reference evidence="7 8" key="1">
    <citation type="submission" date="2018-05" db="EMBL/GenBank/DDBJ databases">
        <title>Genomic Encyclopedia of Type Strains, Phase IV (KMG-V): Genome sequencing to study the core and pangenomes of soil and plant-associated prokaryotes.</title>
        <authorList>
            <person name="Whitman W."/>
        </authorList>
    </citation>
    <scope>NUCLEOTIDE SEQUENCE [LARGE SCALE GENOMIC DNA]</scope>
    <source>
        <strain evidence="7 8">SCZa-39</strain>
    </source>
</reference>
<dbReference type="HAMAP" id="MF_00859">
    <property type="entry name" value="RuBisCO_S_bact"/>
    <property type="match status" value="1"/>
</dbReference>
<evidence type="ECO:0000256" key="3">
    <source>
        <dbReference type="ARBA" id="ARBA00038826"/>
    </source>
</evidence>